<reference evidence="2" key="1">
    <citation type="journal article" date="2018" name="Genome Biol.">
        <title>SKESA: strategic k-mer extension for scrupulous assemblies.</title>
        <authorList>
            <person name="Souvorov A."/>
            <person name="Agarwala R."/>
            <person name="Lipman D.J."/>
        </authorList>
    </citation>
    <scope>NUCLEOTIDE SEQUENCE</scope>
    <source>
        <strain evidence="2">AZ00058701</strain>
        <strain evidence="3">CL18-200174</strain>
    </source>
</reference>
<dbReference type="EMBL" id="JAPXIC010000009">
    <property type="protein sequence ID" value="MCZ4718054.1"/>
    <property type="molecule type" value="Genomic_DNA"/>
</dbReference>
<feature type="region of interest" description="Disordered" evidence="1">
    <location>
        <begin position="25"/>
        <end position="84"/>
    </location>
</feature>
<reference evidence="4" key="5">
    <citation type="submission" date="2022-12" db="EMBL/GenBank/DDBJ databases">
        <title>Comparative genomics of Legionella pneumophila isolates from the West Bank and Germany support molecular epidemiology of Legionnaires disease.</title>
        <authorList>
            <person name="Zayed A.R."/>
            <person name="Bitar D.M."/>
            <person name="Steinert M."/>
            <person name="Lueck C."/>
            <person name="Brettar I."/>
            <person name="Hoefle M.G."/>
            <person name="Bunk B."/>
        </authorList>
    </citation>
    <scope>NUCLEOTIDE SEQUENCE</scope>
    <source>
        <strain evidence="4">H23</strain>
    </source>
</reference>
<reference evidence="5 7" key="2">
    <citation type="submission" date="2018-02" db="EMBL/GenBank/DDBJ databases">
        <title>Draft genome sequences of four Legionella pneumophila clinical strains isolated in Ontario.</title>
        <authorList>
            <person name="Fortuna A."/>
            <person name="Ramnarine R."/>
            <person name="Li A."/>
            <person name="Frantz C."/>
            <person name="Mallo G."/>
        </authorList>
    </citation>
    <scope>NUCLEOTIDE SEQUENCE [LARGE SCALE GENOMIC DNA]</scope>
    <source>
        <strain evidence="5 7">LG61</strain>
    </source>
</reference>
<dbReference type="OMA" id="EFNQNQF"/>
<dbReference type="Proteomes" id="UP000254631">
    <property type="component" value="Unassembled WGS sequence"/>
</dbReference>
<dbReference type="Proteomes" id="UP000239239">
    <property type="component" value="Unassembled WGS sequence"/>
</dbReference>
<evidence type="ECO:0000313" key="4">
    <source>
        <dbReference type="EMBL" id="MCZ4718054.1"/>
    </source>
</evidence>
<dbReference type="STRING" id="91892.BIZ52_13440"/>
<evidence type="ECO:0000313" key="2">
    <source>
        <dbReference type="EMBL" id="HAU1878705.1"/>
    </source>
</evidence>
<dbReference type="Proteomes" id="UP001071279">
    <property type="component" value="Unassembled WGS sequence"/>
</dbReference>
<sequence>MIELEPEPDTVLDPKDILTEEMKLEGSDNDMDHNQFTRGDEVDLVGDGVPGYETTGQDGTDDEIEEQREARYTPTLNPNPKNVP</sequence>
<evidence type="ECO:0000313" key="3">
    <source>
        <dbReference type="EMBL" id="HAU2395435.1"/>
    </source>
</evidence>
<dbReference type="EMBL" id="UGOL01000001">
    <property type="protein sequence ID" value="STX80753.1"/>
    <property type="molecule type" value="Genomic_DNA"/>
</dbReference>
<dbReference type="Proteomes" id="UP000866496">
    <property type="component" value="Unassembled WGS sequence"/>
</dbReference>
<evidence type="ECO:0000256" key="1">
    <source>
        <dbReference type="SAM" id="MobiDB-lite"/>
    </source>
</evidence>
<gene>
    <name evidence="5" type="ORF">C3928_13720</name>
    <name evidence="2" type="ORF">JBJ86_00370</name>
    <name evidence="3" type="ORF">JBK99_03705</name>
    <name evidence="6" type="ORF">NCTC12000_02771</name>
    <name evidence="4" type="ORF">O6C86_02335</name>
</gene>
<reference evidence="2" key="4">
    <citation type="submission" date="2019-10" db="EMBL/GenBank/DDBJ databases">
        <authorList>
            <consortium name="NCBI Pathogen Detection Project"/>
        </authorList>
    </citation>
    <scope>NUCLEOTIDE SEQUENCE</scope>
    <source>
        <strain evidence="2">AZ00058701</strain>
        <strain evidence="3">CL18-200174</strain>
    </source>
</reference>
<protein>
    <submittedName>
        <fullName evidence="5">Uncharacterized protein</fullName>
    </submittedName>
</protein>
<dbReference type="GeneID" id="57036576"/>
<dbReference type="EMBL" id="PQWY01000019">
    <property type="protein sequence ID" value="PPK29036.1"/>
    <property type="molecule type" value="Genomic_DNA"/>
</dbReference>
<reference evidence="6 8" key="3">
    <citation type="submission" date="2018-06" db="EMBL/GenBank/DDBJ databases">
        <authorList>
            <consortium name="Pathogen Informatics"/>
            <person name="Doyle S."/>
        </authorList>
    </citation>
    <scope>NUCLEOTIDE SEQUENCE [LARGE SCALE GENOMIC DNA]</scope>
    <source>
        <strain evidence="6 8">NCTC12000</strain>
    </source>
</reference>
<feature type="compositionally biased region" description="Polar residues" evidence="1">
    <location>
        <begin position="74"/>
        <end position="84"/>
    </location>
</feature>
<dbReference type="eggNOG" id="ENOG503086T">
    <property type="taxonomic scope" value="Bacteria"/>
</dbReference>
<evidence type="ECO:0000313" key="8">
    <source>
        <dbReference type="Proteomes" id="UP000254631"/>
    </source>
</evidence>
<dbReference type="EMBL" id="DACWOD010000002">
    <property type="protein sequence ID" value="HAU2395435.1"/>
    <property type="molecule type" value="Genomic_DNA"/>
</dbReference>
<accession>A0A0C9PCI8</accession>
<proteinExistence type="predicted"/>
<dbReference type="RefSeq" id="WP_010948278.1">
    <property type="nucleotide sequence ID" value="NZ_AP024961.1"/>
</dbReference>
<name>A0A0C9PCI8_LEGPN</name>
<evidence type="ECO:0000313" key="7">
    <source>
        <dbReference type="Proteomes" id="UP000239239"/>
    </source>
</evidence>
<evidence type="ECO:0000313" key="6">
    <source>
        <dbReference type="EMBL" id="STX80753.1"/>
    </source>
</evidence>
<dbReference type="OrthoDB" id="5641415at2"/>
<organism evidence="5 7">
    <name type="scientific">Legionella pneumophila</name>
    <dbReference type="NCBI Taxonomy" id="446"/>
    <lineage>
        <taxon>Bacteria</taxon>
        <taxon>Pseudomonadati</taxon>
        <taxon>Pseudomonadota</taxon>
        <taxon>Gammaproteobacteria</taxon>
        <taxon>Legionellales</taxon>
        <taxon>Legionellaceae</taxon>
        <taxon>Legionella</taxon>
    </lineage>
</organism>
<feature type="compositionally biased region" description="Basic and acidic residues" evidence="1">
    <location>
        <begin position="25"/>
        <end position="41"/>
    </location>
</feature>
<dbReference type="EMBL" id="DACWHX010000001">
    <property type="protein sequence ID" value="HAU1878705.1"/>
    <property type="molecule type" value="Genomic_DNA"/>
</dbReference>
<dbReference type="AlphaFoldDB" id="A0A0C9PCI8"/>
<dbReference type="Proteomes" id="UP000863577">
    <property type="component" value="Unassembled WGS sequence"/>
</dbReference>
<evidence type="ECO:0000313" key="5">
    <source>
        <dbReference type="EMBL" id="PPK29036.1"/>
    </source>
</evidence>